<dbReference type="GO" id="GO:0006313">
    <property type="term" value="P:DNA transposition"/>
    <property type="evidence" value="ECO:0007669"/>
    <property type="project" value="InterPro"/>
</dbReference>
<proteinExistence type="predicted"/>
<sequence>MFDYLDVEIVFSGEMDEFWSFVGNKGNQRWTWYAIERKSGCILAWSVDVFRWKKGLVTFPIIRTIERYGNILYFFPKFYSCLGGTISTDKTENRFPSPSTAIHIQQ</sequence>
<gene>
    <name evidence="1" type="ORF">EZS27_033539</name>
</gene>
<comment type="caution">
    <text evidence="1">The sequence shown here is derived from an EMBL/GenBank/DDBJ whole genome shotgun (WGS) entry which is preliminary data.</text>
</comment>
<dbReference type="GO" id="GO:0003677">
    <property type="term" value="F:DNA binding"/>
    <property type="evidence" value="ECO:0007669"/>
    <property type="project" value="InterPro"/>
</dbReference>
<name>A0A5J4Q2G4_9ZZZZ</name>
<evidence type="ECO:0000313" key="1">
    <source>
        <dbReference type="EMBL" id="KAA6316106.1"/>
    </source>
</evidence>
<dbReference type="GO" id="GO:0004803">
    <property type="term" value="F:transposase activity"/>
    <property type="evidence" value="ECO:0007669"/>
    <property type="project" value="InterPro"/>
</dbReference>
<organism evidence="1">
    <name type="scientific">termite gut metagenome</name>
    <dbReference type="NCBI Taxonomy" id="433724"/>
    <lineage>
        <taxon>unclassified sequences</taxon>
        <taxon>metagenomes</taxon>
        <taxon>organismal metagenomes</taxon>
    </lineage>
</organism>
<reference evidence="1" key="1">
    <citation type="submission" date="2019-03" db="EMBL/GenBank/DDBJ databases">
        <title>Single cell metagenomics reveals metabolic interactions within the superorganism composed of flagellate Streblomastix strix and complex community of Bacteroidetes bacteria on its surface.</title>
        <authorList>
            <person name="Treitli S.C."/>
            <person name="Kolisko M."/>
            <person name="Husnik F."/>
            <person name="Keeling P."/>
            <person name="Hampl V."/>
        </authorList>
    </citation>
    <scope>NUCLEOTIDE SEQUENCE</scope>
    <source>
        <strain evidence="1">STM</strain>
    </source>
</reference>
<dbReference type="Pfam" id="PF03400">
    <property type="entry name" value="DDE_Tnp_IS1"/>
    <property type="match status" value="1"/>
</dbReference>
<dbReference type="InterPro" id="IPR005063">
    <property type="entry name" value="Transposase_27"/>
</dbReference>
<evidence type="ECO:0008006" key="2">
    <source>
        <dbReference type="Google" id="ProtNLM"/>
    </source>
</evidence>
<accession>A0A5J4Q2G4</accession>
<protein>
    <recommendedName>
        <fullName evidence="2">Transposase</fullName>
    </recommendedName>
</protein>
<dbReference type="EMBL" id="SNRY01005000">
    <property type="protein sequence ID" value="KAA6316106.1"/>
    <property type="molecule type" value="Genomic_DNA"/>
</dbReference>
<dbReference type="AlphaFoldDB" id="A0A5J4Q2G4"/>